<dbReference type="InterPro" id="IPR014284">
    <property type="entry name" value="RNA_pol_sigma-70_dom"/>
</dbReference>
<name>A0AAX4HV16_9BACT</name>
<sequence>MEPKLNPQETSRQEIIKNFMPTIRYWAKHYHYQYHQVLEFEDLVMVGIIGLIDAMNKYKKDKQNQFKTYAEFRIRGEIIDELRKQDWMTRSERNKQKKYKRAKNNLTEELGRAPTSVEMSNVLPFKSKDMIRLEQYESGDTIKQYVEGETVSKGNLENSEFENYSLKKTLAVVMDELPRTMRLIVTLKYFEDLNFFEISKVVNLSEGRICQLHAEALDMLKNHIENQKIDILAA</sequence>
<organism evidence="6 7">
    <name type="scientific">Peredibacter starrii</name>
    <dbReference type="NCBI Taxonomy" id="28202"/>
    <lineage>
        <taxon>Bacteria</taxon>
        <taxon>Pseudomonadati</taxon>
        <taxon>Bdellovibrionota</taxon>
        <taxon>Bacteriovoracia</taxon>
        <taxon>Bacteriovoracales</taxon>
        <taxon>Bacteriovoracaceae</taxon>
        <taxon>Peredibacter</taxon>
    </lineage>
</organism>
<evidence type="ECO:0000256" key="3">
    <source>
        <dbReference type="ARBA" id="ARBA00023125"/>
    </source>
</evidence>
<dbReference type="InterPro" id="IPR013324">
    <property type="entry name" value="RNA_pol_sigma_r3/r4-like"/>
</dbReference>
<dbReference type="GO" id="GO:0003677">
    <property type="term" value="F:DNA binding"/>
    <property type="evidence" value="ECO:0007669"/>
    <property type="project" value="UniProtKB-KW"/>
</dbReference>
<proteinExistence type="predicted"/>
<feature type="domain" description="RNA polymerase sigma-70" evidence="5">
    <location>
        <begin position="194"/>
        <end position="220"/>
    </location>
</feature>
<dbReference type="SUPFAM" id="SSF88946">
    <property type="entry name" value="Sigma2 domain of RNA polymerase sigma factors"/>
    <property type="match status" value="1"/>
</dbReference>
<dbReference type="PROSITE" id="PS00716">
    <property type="entry name" value="SIGMA70_2"/>
    <property type="match status" value="1"/>
</dbReference>
<dbReference type="PRINTS" id="PR00046">
    <property type="entry name" value="SIGMA70FCT"/>
</dbReference>
<dbReference type="Gene3D" id="1.10.1740.10">
    <property type="match status" value="1"/>
</dbReference>
<keyword evidence="3" id="KW-0238">DNA-binding</keyword>
<keyword evidence="4" id="KW-0804">Transcription</keyword>
<dbReference type="InterPro" id="IPR007627">
    <property type="entry name" value="RNA_pol_sigma70_r2"/>
</dbReference>
<evidence type="ECO:0000256" key="1">
    <source>
        <dbReference type="ARBA" id="ARBA00023015"/>
    </source>
</evidence>
<dbReference type="Gene3D" id="1.20.140.160">
    <property type="match status" value="1"/>
</dbReference>
<dbReference type="GO" id="GO:0006352">
    <property type="term" value="P:DNA-templated transcription initiation"/>
    <property type="evidence" value="ECO:0007669"/>
    <property type="project" value="InterPro"/>
</dbReference>
<dbReference type="InterPro" id="IPR000943">
    <property type="entry name" value="RNA_pol_sigma70"/>
</dbReference>
<accession>A0AAX4HV16</accession>
<dbReference type="AlphaFoldDB" id="A0AAX4HV16"/>
<dbReference type="EMBL" id="CP139487">
    <property type="protein sequence ID" value="WPU67142.1"/>
    <property type="molecule type" value="Genomic_DNA"/>
</dbReference>
<evidence type="ECO:0000256" key="2">
    <source>
        <dbReference type="ARBA" id="ARBA00023082"/>
    </source>
</evidence>
<evidence type="ECO:0000256" key="4">
    <source>
        <dbReference type="ARBA" id="ARBA00023163"/>
    </source>
</evidence>
<keyword evidence="1" id="KW-0805">Transcription regulation</keyword>
<dbReference type="KEGG" id="psti:SOO65_10290"/>
<protein>
    <submittedName>
        <fullName evidence="6">Sigma-70 family RNA polymerase sigma factor</fullName>
    </submittedName>
</protein>
<evidence type="ECO:0000313" key="7">
    <source>
        <dbReference type="Proteomes" id="UP001324634"/>
    </source>
</evidence>
<dbReference type="InterPro" id="IPR007630">
    <property type="entry name" value="RNA_pol_sigma70_r4"/>
</dbReference>
<reference evidence="6 7" key="1">
    <citation type="submission" date="2023-11" db="EMBL/GenBank/DDBJ databases">
        <title>Peredibacter starrii A3.12.</title>
        <authorList>
            <person name="Mitchell R.J."/>
        </authorList>
    </citation>
    <scope>NUCLEOTIDE SEQUENCE [LARGE SCALE GENOMIC DNA]</scope>
    <source>
        <strain evidence="6 7">A3.12</strain>
    </source>
</reference>
<dbReference type="Pfam" id="PF04542">
    <property type="entry name" value="Sigma70_r2"/>
    <property type="match status" value="1"/>
</dbReference>
<dbReference type="PANTHER" id="PTHR30385">
    <property type="entry name" value="SIGMA FACTOR F FLAGELLAR"/>
    <property type="match status" value="1"/>
</dbReference>
<dbReference type="PANTHER" id="PTHR30385:SF7">
    <property type="entry name" value="RNA POLYMERASE SIGMA FACTOR FLIA"/>
    <property type="match status" value="1"/>
</dbReference>
<evidence type="ECO:0000259" key="5">
    <source>
        <dbReference type="PROSITE" id="PS00716"/>
    </source>
</evidence>
<keyword evidence="2" id="KW-0731">Sigma factor</keyword>
<dbReference type="RefSeq" id="WP_321400041.1">
    <property type="nucleotide sequence ID" value="NZ_CP139487.1"/>
</dbReference>
<keyword evidence="7" id="KW-1185">Reference proteome</keyword>
<dbReference type="NCBIfam" id="TIGR02937">
    <property type="entry name" value="sigma70-ECF"/>
    <property type="match status" value="1"/>
</dbReference>
<dbReference type="SUPFAM" id="SSF88659">
    <property type="entry name" value="Sigma3 and sigma4 domains of RNA polymerase sigma factors"/>
    <property type="match status" value="1"/>
</dbReference>
<dbReference type="GO" id="GO:0016987">
    <property type="term" value="F:sigma factor activity"/>
    <property type="evidence" value="ECO:0007669"/>
    <property type="project" value="UniProtKB-KW"/>
</dbReference>
<gene>
    <name evidence="6" type="ORF">SOO65_10290</name>
</gene>
<dbReference type="Proteomes" id="UP001324634">
    <property type="component" value="Chromosome"/>
</dbReference>
<evidence type="ECO:0000313" key="6">
    <source>
        <dbReference type="EMBL" id="WPU67142.1"/>
    </source>
</evidence>
<dbReference type="InterPro" id="IPR013325">
    <property type="entry name" value="RNA_pol_sigma_r2"/>
</dbReference>
<dbReference type="Pfam" id="PF04545">
    <property type="entry name" value="Sigma70_r4"/>
    <property type="match status" value="1"/>
</dbReference>